<dbReference type="AlphaFoldDB" id="A0A819H6X8"/>
<accession>A0A819H6X8</accession>
<gene>
    <name evidence="2" type="ORF">OXD698_LOCUS23634</name>
</gene>
<name>A0A819H6X8_9BILA</name>
<sequence length="292" mass="32253">MFIERRNSGSGSSSKGGNSQDNKAPLVKRLTPTTYQYAHYQYQSTTTKNTCQSGQTICCNNQADSTTNSRRKRNNGSNNGNAFKVTHPVTSQQHTCYNQATSGTTGSQYNGCESNQSCCQGNNNSGSAITISCSSVSAAATAPRPRQCLINNFRNFDYKFRLNAPVTLANQRNQAEFTNETYTKIEEIIGMNSNQIKSTLIRPTMVMRESMKIDDHIVIDIGNSVNAINGNVVYYSNRTSSDPTAYFGGHDDYTPPPYSAQLARELCPQCNTPRQDLTTKVCVSCEHPFNNY</sequence>
<feature type="region of interest" description="Disordered" evidence="1">
    <location>
        <begin position="63"/>
        <end position="82"/>
    </location>
</feature>
<comment type="caution">
    <text evidence="2">The sequence shown here is derived from an EMBL/GenBank/DDBJ whole genome shotgun (WGS) entry which is preliminary data.</text>
</comment>
<proteinExistence type="predicted"/>
<evidence type="ECO:0000313" key="2">
    <source>
        <dbReference type="EMBL" id="CAF3895199.1"/>
    </source>
</evidence>
<feature type="compositionally biased region" description="Low complexity" evidence="1">
    <location>
        <begin position="8"/>
        <end position="19"/>
    </location>
</feature>
<evidence type="ECO:0000256" key="1">
    <source>
        <dbReference type="SAM" id="MobiDB-lite"/>
    </source>
</evidence>
<reference evidence="2" key="1">
    <citation type="submission" date="2021-02" db="EMBL/GenBank/DDBJ databases">
        <authorList>
            <person name="Nowell W R."/>
        </authorList>
    </citation>
    <scope>NUCLEOTIDE SEQUENCE</scope>
</reference>
<evidence type="ECO:0000313" key="3">
    <source>
        <dbReference type="Proteomes" id="UP000663844"/>
    </source>
</evidence>
<dbReference type="EMBL" id="CAJOAZ010002107">
    <property type="protein sequence ID" value="CAF3895199.1"/>
    <property type="molecule type" value="Genomic_DNA"/>
</dbReference>
<dbReference type="Proteomes" id="UP000663844">
    <property type="component" value="Unassembled WGS sequence"/>
</dbReference>
<protein>
    <submittedName>
        <fullName evidence="2">Uncharacterized protein</fullName>
    </submittedName>
</protein>
<organism evidence="2 3">
    <name type="scientific">Adineta steineri</name>
    <dbReference type="NCBI Taxonomy" id="433720"/>
    <lineage>
        <taxon>Eukaryota</taxon>
        <taxon>Metazoa</taxon>
        <taxon>Spiralia</taxon>
        <taxon>Gnathifera</taxon>
        <taxon>Rotifera</taxon>
        <taxon>Eurotatoria</taxon>
        <taxon>Bdelloidea</taxon>
        <taxon>Adinetida</taxon>
        <taxon>Adinetidae</taxon>
        <taxon>Adineta</taxon>
    </lineage>
</organism>
<feature type="region of interest" description="Disordered" evidence="1">
    <location>
        <begin position="1"/>
        <end position="27"/>
    </location>
</feature>